<reference evidence="2 3" key="1">
    <citation type="submission" date="2024-01" db="EMBL/GenBank/DDBJ databases">
        <authorList>
            <person name="Allen C."/>
            <person name="Tagirdzhanova G."/>
        </authorList>
    </citation>
    <scope>NUCLEOTIDE SEQUENCE [LARGE SCALE GENOMIC DNA]</scope>
</reference>
<evidence type="ECO:0000313" key="3">
    <source>
        <dbReference type="Proteomes" id="UP001642482"/>
    </source>
</evidence>
<sequence length="211" mass="23083">MPATAPRPQRNAASRSRDTPALPLQTTTTKCARPPAADSSTLANSPLHRPTSDVIVVSDGPQRFPPESSHTAAEAPAAPTTPAGHNTAPTTPATQTRVPGTRNIPPTAATLTAIPEDVARICGIPDSHADALAFGFSFLYEKDRRLADATFLLQHGVIINYHLYHAIPFKQDTRSQICHRYQTWDHQARGCRKPSPRLCVLRRRPRKPLLR</sequence>
<accession>A0ABP0C4X2</accession>
<proteinExistence type="predicted"/>
<feature type="compositionally biased region" description="Low complexity" evidence="1">
    <location>
        <begin position="65"/>
        <end position="94"/>
    </location>
</feature>
<dbReference type="Proteomes" id="UP001642482">
    <property type="component" value="Unassembled WGS sequence"/>
</dbReference>
<evidence type="ECO:0000313" key="2">
    <source>
        <dbReference type="EMBL" id="CAK7227029.1"/>
    </source>
</evidence>
<keyword evidence="3" id="KW-1185">Reference proteome</keyword>
<organism evidence="2 3">
    <name type="scientific">Sporothrix eucalyptigena</name>
    <dbReference type="NCBI Taxonomy" id="1812306"/>
    <lineage>
        <taxon>Eukaryota</taxon>
        <taxon>Fungi</taxon>
        <taxon>Dikarya</taxon>
        <taxon>Ascomycota</taxon>
        <taxon>Pezizomycotina</taxon>
        <taxon>Sordariomycetes</taxon>
        <taxon>Sordariomycetidae</taxon>
        <taxon>Ophiostomatales</taxon>
        <taxon>Ophiostomataceae</taxon>
        <taxon>Sporothrix</taxon>
    </lineage>
</organism>
<protein>
    <submittedName>
        <fullName evidence="2">Uncharacterized protein</fullName>
    </submittedName>
</protein>
<evidence type="ECO:0000256" key="1">
    <source>
        <dbReference type="SAM" id="MobiDB-lite"/>
    </source>
</evidence>
<gene>
    <name evidence="2" type="ORF">SEUCBS140593_006438</name>
</gene>
<feature type="region of interest" description="Disordered" evidence="1">
    <location>
        <begin position="1"/>
        <end position="105"/>
    </location>
</feature>
<comment type="caution">
    <text evidence="2">The sequence shown here is derived from an EMBL/GenBank/DDBJ whole genome shotgun (WGS) entry which is preliminary data.</text>
</comment>
<name>A0ABP0C4X2_9PEZI</name>
<dbReference type="EMBL" id="CAWUHD010000070">
    <property type="protein sequence ID" value="CAK7227029.1"/>
    <property type="molecule type" value="Genomic_DNA"/>
</dbReference>